<organism evidence="1 2">
    <name type="scientific">Cuscuta europaea</name>
    <name type="common">European dodder</name>
    <dbReference type="NCBI Taxonomy" id="41803"/>
    <lineage>
        <taxon>Eukaryota</taxon>
        <taxon>Viridiplantae</taxon>
        <taxon>Streptophyta</taxon>
        <taxon>Embryophyta</taxon>
        <taxon>Tracheophyta</taxon>
        <taxon>Spermatophyta</taxon>
        <taxon>Magnoliopsida</taxon>
        <taxon>eudicotyledons</taxon>
        <taxon>Gunneridae</taxon>
        <taxon>Pentapetalae</taxon>
        <taxon>asterids</taxon>
        <taxon>lamiids</taxon>
        <taxon>Solanales</taxon>
        <taxon>Convolvulaceae</taxon>
        <taxon>Cuscuteae</taxon>
        <taxon>Cuscuta</taxon>
        <taxon>Cuscuta subgen. Cuscuta</taxon>
    </lineage>
</organism>
<dbReference type="SUPFAM" id="SSF56219">
    <property type="entry name" value="DNase I-like"/>
    <property type="match status" value="1"/>
</dbReference>
<dbReference type="PANTHER" id="PTHR33710:SF79">
    <property type="entry name" value="OS06G0205337 PROTEIN"/>
    <property type="match status" value="1"/>
</dbReference>
<dbReference type="EMBL" id="CAMAPE010000004">
    <property type="protein sequence ID" value="CAH9063494.1"/>
    <property type="molecule type" value="Genomic_DNA"/>
</dbReference>
<protein>
    <recommendedName>
        <fullName evidence="3">Reverse transcriptase</fullName>
    </recommendedName>
</protein>
<dbReference type="PANTHER" id="PTHR33710">
    <property type="entry name" value="BNAC02G09200D PROTEIN"/>
    <property type="match status" value="1"/>
</dbReference>
<reference evidence="1" key="1">
    <citation type="submission" date="2022-07" db="EMBL/GenBank/DDBJ databases">
        <authorList>
            <person name="Macas J."/>
            <person name="Novak P."/>
            <person name="Neumann P."/>
        </authorList>
    </citation>
    <scope>NUCLEOTIDE SEQUENCE</scope>
</reference>
<accession>A0A9P0YKF1</accession>
<dbReference type="Gene3D" id="3.60.10.10">
    <property type="entry name" value="Endonuclease/exonuclease/phosphatase"/>
    <property type="match status" value="1"/>
</dbReference>
<dbReference type="OrthoDB" id="1304416at2759"/>
<proteinExistence type="predicted"/>
<name>A0A9P0YKF1_CUSEU</name>
<evidence type="ECO:0008006" key="3">
    <source>
        <dbReference type="Google" id="ProtNLM"/>
    </source>
</evidence>
<keyword evidence="2" id="KW-1185">Reference proteome</keyword>
<gene>
    <name evidence="1" type="ORF">CEURO_LOCUS2060</name>
</gene>
<sequence>MVIGDFNDILYESEKKGRVPNQLWRLRGFRECVMARGLRDFPFMGYQWTWERGKGTENWVEKKLDRIIVNDEWWNRFMAAQASSVEAPVSDHMALYIVVLPTVHGKVRKKFKFGNKWLKEEECRNVVASSWSAGSNLSVSEKIYFCGAELLRWDGCRKRGFRHQIMACKRRLAWLRGRHDQNSTIEFIKLRAHLYTLMEKENAYWRRGAKEFWLKEGDINSRFFHNAVKQRRRTNKIVGLKTAGGEWVTDQDKVGGMVAEYFSNIIQVEQEEETMEAVFSRNRVSAGKNIELLRPIRPEEVKEAVFDMHPDKAPGSYGMNSAFFQAYWDIVGPEVVQLYSVWTTRLDVSGAASAASLVDEFGQMVWMVLEPLMLLRFMRSMGY</sequence>
<dbReference type="AlphaFoldDB" id="A0A9P0YKF1"/>
<dbReference type="InterPro" id="IPR036691">
    <property type="entry name" value="Endo/exonu/phosph_ase_sf"/>
</dbReference>
<comment type="caution">
    <text evidence="1">The sequence shown here is derived from an EMBL/GenBank/DDBJ whole genome shotgun (WGS) entry which is preliminary data.</text>
</comment>
<dbReference type="Proteomes" id="UP001152484">
    <property type="component" value="Unassembled WGS sequence"/>
</dbReference>
<evidence type="ECO:0000313" key="1">
    <source>
        <dbReference type="EMBL" id="CAH9063494.1"/>
    </source>
</evidence>
<evidence type="ECO:0000313" key="2">
    <source>
        <dbReference type="Proteomes" id="UP001152484"/>
    </source>
</evidence>